<evidence type="ECO:0000256" key="1">
    <source>
        <dbReference type="SAM" id="MobiDB-lite"/>
    </source>
</evidence>
<gene>
    <name evidence="3" type="ORF">AnigIFM63604_009638</name>
</gene>
<evidence type="ECO:0000313" key="3">
    <source>
        <dbReference type="EMBL" id="GLA52762.1"/>
    </source>
</evidence>
<protein>
    <recommendedName>
        <fullName evidence="2">HNH nuclease domain-containing protein</fullName>
    </recommendedName>
</protein>
<accession>A0A9W6A3Z6</accession>
<reference evidence="3" key="1">
    <citation type="submission" date="2022-07" db="EMBL/GenBank/DDBJ databases">
        <title>Taxonomy of Aspergillus series Nigri: significant species reduction supported by multi-species coalescent approaches.</title>
        <authorList>
            <person name="Bian C."/>
            <person name="Kusuya Y."/>
            <person name="Sklenar F."/>
            <person name="D'hooge E."/>
            <person name="Yaguchi T."/>
            <person name="Takahashi H."/>
            <person name="Hubka V."/>
        </authorList>
    </citation>
    <scope>NUCLEOTIDE SEQUENCE</scope>
    <source>
        <strain evidence="3">IFM 63604</strain>
    </source>
</reference>
<sequence>MSSSLPEIKTAYPELRMPERAKLIEQLSIKCDVEFVDPASAACLWLTDTECLESLIRKSDNDTFAFLLRKLLDDTLGDSIAAFFLRAWAGRGRSAAAKKRKLDTGVEQAADSETEDKHTRSLDAKRLCEERDNDMCLITKAGVPIEMAHIFPHSLAQPNSAETLKDVWDTARFFWSLEKVSKWQEAVSGPNGTECCSNLMTLWSSVHGLWERACFALKPLDISDDREKLRVEFFWLSVPSVYPERVEIRTPPSTSCLIDHGPHNTRLWNCETLAPIRSGDVVTFTTRDPDRMPLPSVDTLWMQWTMTRALALSGAGETREDFDSDSDDEGHRDVVGQKRMRKHSVSCKFEHQALTQ</sequence>
<dbReference type="AlphaFoldDB" id="A0A9W6A3Z6"/>
<name>A0A9W6A3Z6_ASPNG</name>
<dbReference type="EMBL" id="BRPB01000068">
    <property type="protein sequence ID" value="GLA52762.1"/>
    <property type="molecule type" value="Genomic_DNA"/>
</dbReference>
<dbReference type="Proteomes" id="UP001144191">
    <property type="component" value="Unassembled WGS sequence"/>
</dbReference>
<evidence type="ECO:0000313" key="4">
    <source>
        <dbReference type="Proteomes" id="UP001144191"/>
    </source>
</evidence>
<proteinExistence type="predicted"/>
<feature type="domain" description="HNH nuclease" evidence="2">
    <location>
        <begin position="136"/>
        <end position="217"/>
    </location>
</feature>
<dbReference type="InterPro" id="IPR003615">
    <property type="entry name" value="HNH_nuc"/>
</dbReference>
<dbReference type="Pfam" id="PF13391">
    <property type="entry name" value="HNH_2"/>
    <property type="match status" value="1"/>
</dbReference>
<feature type="region of interest" description="Disordered" evidence="1">
    <location>
        <begin position="315"/>
        <end position="338"/>
    </location>
</feature>
<evidence type="ECO:0000259" key="2">
    <source>
        <dbReference type="Pfam" id="PF13391"/>
    </source>
</evidence>
<organism evidence="3 4">
    <name type="scientific">Aspergillus niger</name>
    <dbReference type="NCBI Taxonomy" id="5061"/>
    <lineage>
        <taxon>Eukaryota</taxon>
        <taxon>Fungi</taxon>
        <taxon>Dikarya</taxon>
        <taxon>Ascomycota</taxon>
        <taxon>Pezizomycotina</taxon>
        <taxon>Eurotiomycetes</taxon>
        <taxon>Eurotiomycetidae</taxon>
        <taxon>Eurotiales</taxon>
        <taxon>Aspergillaceae</taxon>
        <taxon>Aspergillus</taxon>
        <taxon>Aspergillus subgen. Circumdati</taxon>
    </lineage>
</organism>
<comment type="caution">
    <text evidence="3">The sequence shown here is derived from an EMBL/GenBank/DDBJ whole genome shotgun (WGS) entry which is preliminary data.</text>
</comment>